<sequence length="348" mass="38945">MKKFLAILSTLLCCAGCQPDLPLLPLGEEGPGAGEAKITEALIAAITEASKQQAGADFMPRFNQVKTHACLNGVFWVSENLPSEFQQGLFQPGARYPVTARFANAREWDDRKKDFRGLSLKLTGTPGQPLWGQPGETDFLLNSYPQLFAATPQHFLAFVQASVDGKPWRYVVNPSHWYSLPIILKGRQKVNSVLETSYYSTTPYQLGQGTRQAVKYAVSPCGSQPIMGFDARDKDFLSANIERHLDIQAACFRFGVQLQRDSRKMPIENASALWREQDSPFRPLATITFTNQKIFGEALYQRCENMSFNPWQASADHQPLGGINRVRKAVYSEIGELRLQHNMSNQGH</sequence>
<dbReference type="InterPro" id="IPR020835">
    <property type="entry name" value="Catalase_sf"/>
</dbReference>
<dbReference type="RefSeq" id="WP_345419271.1">
    <property type="nucleotide sequence ID" value="NZ_AP031496.1"/>
</dbReference>
<evidence type="ECO:0000313" key="2">
    <source>
        <dbReference type="Proteomes" id="UP001409585"/>
    </source>
</evidence>
<dbReference type="Gene3D" id="2.40.180.10">
    <property type="entry name" value="Catalase core domain"/>
    <property type="match status" value="1"/>
</dbReference>
<dbReference type="GO" id="GO:0020037">
    <property type="term" value="F:heme binding"/>
    <property type="evidence" value="ECO:0007669"/>
    <property type="project" value="InterPro"/>
</dbReference>
<organism evidence="1 2">
    <name type="scientific">Halioxenophilus aromaticivorans</name>
    <dbReference type="NCBI Taxonomy" id="1306992"/>
    <lineage>
        <taxon>Bacteria</taxon>
        <taxon>Pseudomonadati</taxon>
        <taxon>Pseudomonadota</taxon>
        <taxon>Gammaproteobacteria</taxon>
        <taxon>Alteromonadales</taxon>
        <taxon>Alteromonadaceae</taxon>
        <taxon>Halioxenophilus</taxon>
    </lineage>
</organism>
<protein>
    <submittedName>
        <fullName evidence="1">Catalase family protein</fullName>
    </submittedName>
</protein>
<evidence type="ECO:0000313" key="1">
    <source>
        <dbReference type="EMBL" id="GAA4937591.1"/>
    </source>
</evidence>
<keyword evidence="2" id="KW-1185">Reference proteome</keyword>
<reference evidence="2" key="1">
    <citation type="journal article" date="2019" name="Int. J. Syst. Evol. Microbiol.">
        <title>The Global Catalogue of Microorganisms (GCM) 10K type strain sequencing project: providing services to taxonomists for standard genome sequencing and annotation.</title>
        <authorList>
            <consortium name="The Broad Institute Genomics Platform"/>
            <consortium name="The Broad Institute Genome Sequencing Center for Infectious Disease"/>
            <person name="Wu L."/>
            <person name="Ma J."/>
        </authorList>
    </citation>
    <scope>NUCLEOTIDE SEQUENCE [LARGE SCALE GENOMIC DNA]</scope>
    <source>
        <strain evidence="2">JCM 19134</strain>
    </source>
</reference>
<dbReference type="Proteomes" id="UP001409585">
    <property type="component" value="Unassembled WGS sequence"/>
</dbReference>
<comment type="caution">
    <text evidence="1">The sequence shown here is derived from an EMBL/GenBank/DDBJ whole genome shotgun (WGS) entry which is preliminary data.</text>
</comment>
<dbReference type="AlphaFoldDB" id="A0AAV3U036"/>
<name>A0AAV3U036_9ALTE</name>
<proteinExistence type="predicted"/>
<gene>
    <name evidence="1" type="ORF">GCM10025791_14120</name>
</gene>
<dbReference type="EMBL" id="BAABLX010000009">
    <property type="protein sequence ID" value="GAA4937591.1"/>
    <property type="molecule type" value="Genomic_DNA"/>
</dbReference>
<dbReference type="SUPFAM" id="SSF56634">
    <property type="entry name" value="Heme-dependent catalase-like"/>
    <property type="match status" value="1"/>
</dbReference>
<accession>A0AAV3U036</accession>